<keyword evidence="3" id="KW-1185">Reference proteome</keyword>
<comment type="caution">
    <text evidence="2">The sequence shown here is derived from an EMBL/GenBank/DDBJ whole genome shotgun (WGS) entry which is preliminary data.</text>
</comment>
<sequence length="66" mass="6910">MPDSVDSPAPLNTTTPPAATRPANASIVSVTRPCCLADARVGDQWPVAGDRRRPGGFLRDGRPPPC</sequence>
<proteinExistence type="predicted"/>
<evidence type="ECO:0000313" key="3">
    <source>
        <dbReference type="Proteomes" id="UP001500307"/>
    </source>
</evidence>
<gene>
    <name evidence="2" type="ORF">GCM10023176_17330</name>
</gene>
<evidence type="ECO:0000313" key="2">
    <source>
        <dbReference type="EMBL" id="GAA4566692.1"/>
    </source>
</evidence>
<dbReference type="Proteomes" id="UP001500307">
    <property type="component" value="Unassembled WGS sequence"/>
</dbReference>
<feature type="region of interest" description="Disordered" evidence="1">
    <location>
        <begin position="1"/>
        <end position="24"/>
    </location>
</feature>
<reference evidence="3" key="1">
    <citation type="journal article" date="2019" name="Int. J. Syst. Evol. Microbiol.">
        <title>The Global Catalogue of Microorganisms (GCM) 10K type strain sequencing project: providing services to taxonomists for standard genome sequencing and annotation.</title>
        <authorList>
            <consortium name="The Broad Institute Genomics Platform"/>
            <consortium name="The Broad Institute Genome Sequencing Center for Infectious Disease"/>
            <person name="Wu L."/>
            <person name="Ma J."/>
        </authorList>
    </citation>
    <scope>NUCLEOTIDE SEQUENCE [LARGE SCALE GENOMIC DNA]</scope>
    <source>
        <strain evidence="3">JCM 3175</strain>
    </source>
</reference>
<organism evidence="2 3">
    <name type="scientific">Micromonospora coerulea</name>
    <dbReference type="NCBI Taxonomy" id="47856"/>
    <lineage>
        <taxon>Bacteria</taxon>
        <taxon>Bacillati</taxon>
        <taxon>Actinomycetota</taxon>
        <taxon>Actinomycetes</taxon>
        <taxon>Micromonosporales</taxon>
        <taxon>Micromonosporaceae</taxon>
        <taxon>Micromonospora</taxon>
    </lineage>
</organism>
<feature type="compositionally biased region" description="Low complexity" evidence="1">
    <location>
        <begin position="8"/>
        <end position="24"/>
    </location>
</feature>
<accession>A0ABP8SEV8</accession>
<feature type="compositionally biased region" description="Basic and acidic residues" evidence="1">
    <location>
        <begin position="49"/>
        <end position="66"/>
    </location>
</feature>
<dbReference type="EMBL" id="BAABGU010000007">
    <property type="protein sequence ID" value="GAA4566692.1"/>
    <property type="molecule type" value="Genomic_DNA"/>
</dbReference>
<evidence type="ECO:0000256" key="1">
    <source>
        <dbReference type="SAM" id="MobiDB-lite"/>
    </source>
</evidence>
<protein>
    <submittedName>
        <fullName evidence="2">Uncharacterized protein</fullName>
    </submittedName>
</protein>
<name>A0ABP8SEV8_9ACTN</name>
<feature type="region of interest" description="Disordered" evidence="1">
    <location>
        <begin position="46"/>
        <end position="66"/>
    </location>
</feature>